<sequence>MLAALVLRRLAPYRWHVAAIALLQLIQVGATLLLPTLNAGIVDDGLVAGNGAVVLELGGWMLAIAAIQVVAAVSAAYLGAVLAMRLGRRLRQELFEKIHTLPTREAERFGPASLVVRTTNDVLQVQTVVILVCSMLVAAPVMGVGGVVLAVAQDGTLAWLVFAIIPLLMLIMLRIVRRLVPLYREGQGLVDRINTVIREQILGAMMIRAFVRRTHERERFAAANGALTANNLRSARIIAVMLPLVMTVVNLSSVAVVWLGGLRIVRGEMELGALTAFMAYIMQILLAIMMAMYVLSAAPRAEVSAERIGEVLAVPDERQADGVLGESGAAPAAWHGRHSSTPAQQPYGAALRFEEVSFAFPGAEARVLENISFEALPGTTTAIIGSTGSGKSTLLRLVPRLLEASTGTISIGGQDIAGLSLDALRHGIAAVPQRNWLFDGTVAENLRISLPAASDAQLWDALEAAQAASFVSALPDGLDTVLAQGGGLSGGQKQRLCIARALLRPASIHLFDDSFSALDTVTESRIFDALRPRLSGSVVLMVAQRVRSIETADRILVVDNGRIVGNGTHTGLLAGSRHYREIVASQLDTADEA</sequence>
<keyword evidence="6 9" id="KW-0067">ATP-binding</keyword>
<accession>A0A1G8TDP1</accession>
<dbReference type="InterPro" id="IPR017871">
    <property type="entry name" value="ABC_transporter-like_CS"/>
</dbReference>
<reference evidence="10" key="1">
    <citation type="submission" date="2016-10" db="EMBL/GenBank/DDBJ databases">
        <authorList>
            <person name="Varghese N."/>
            <person name="Submissions S."/>
        </authorList>
    </citation>
    <scope>NUCLEOTIDE SEQUENCE [LARGE SCALE GENOMIC DNA]</scope>
    <source>
        <strain evidence="10">CGMCC 1.10783</strain>
    </source>
</reference>
<dbReference type="PROSITE" id="PS50893">
    <property type="entry name" value="ABC_TRANSPORTER_2"/>
    <property type="match status" value="1"/>
</dbReference>
<evidence type="ECO:0000313" key="10">
    <source>
        <dbReference type="Proteomes" id="UP000182130"/>
    </source>
</evidence>
<keyword evidence="8" id="KW-0472">Membrane</keyword>
<dbReference type="EMBL" id="FNEI01000010">
    <property type="protein sequence ID" value="SDJ39553.1"/>
    <property type="molecule type" value="Genomic_DNA"/>
</dbReference>
<evidence type="ECO:0000256" key="5">
    <source>
        <dbReference type="ARBA" id="ARBA00022741"/>
    </source>
</evidence>
<proteinExistence type="predicted"/>
<keyword evidence="10" id="KW-1185">Reference proteome</keyword>
<dbReference type="SUPFAM" id="SSF90123">
    <property type="entry name" value="ABC transporter transmembrane region"/>
    <property type="match status" value="1"/>
</dbReference>
<evidence type="ECO:0000256" key="6">
    <source>
        <dbReference type="ARBA" id="ARBA00022840"/>
    </source>
</evidence>
<dbReference type="Gene3D" id="3.40.50.300">
    <property type="entry name" value="P-loop containing nucleotide triphosphate hydrolases"/>
    <property type="match status" value="1"/>
</dbReference>
<dbReference type="FunFam" id="3.40.50.300:FF:000854">
    <property type="entry name" value="Multidrug ABC transporter ATP-binding protein"/>
    <property type="match status" value="1"/>
</dbReference>
<protein>
    <submittedName>
        <fullName evidence="9">ATP-binding cassette, subfamily B</fullName>
    </submittedName>
</protein>
<dbReference type="AlphaFoldDB" id="A0A1G8TDP1"/>
<dbReference type="Gene3D" id="1.20.1560.10">
    <property type="entry name" value="ABC transporter type 1, transmembrane domain"/>
    <property type="match status" value="1"/>
</dbReference>
<dbReference type="GO" id="GO:0016887">
    <property type="term" value="F:ATP hydrolysis activity"/>
    <property type="evidence" value="ECO:0007669"/>
    <property type="project" value="InterPro"/>
</dbReference>
<gene>
    <name evidence="9" type="ORF">SAMN05216555_11074</name>
</gene>
<dbReference type="PANTHER" id="PTHR43394:SF1">
    <property type="entry name" value="ATP-BINDING CASSETTE SUB-FAMILY B MEMBER 10, MITOCHONDRIAL"/>
    <property type="match status" value="1"/>
</dbReference>
<dbReference type="InterPro" id="IPR003593">
    <property type="entry name" value="AAA+_ATPase"/>
</dbReference>
<organism evidence="9 10">
    <name type="scientific">Arthrobacter cupressi</name>
    <dbReference type="NCBI Taxonomy" id="1045773"/>
    <lineage>
        <taxon>Bacteria</taxon>
        <taxon>Bacillati</taxon>
        <taxon>Actinomycetota</taxon>
        <taxon>Actinomycetes</taxon>
        <taxon>Micrococcales</taxon>
        <taxon>Micrococcaceae</taxon>
        <taxon>Arthrobacter</taxon>
    </lineage>
</organism>
<dbReference type="InterPro" id="IPR039421">
    <property type="entry name" value="Type_1_exporter"/>
</dbReference>
<evidence type="ECO:0000256" key="3">
    <source>
        <dbReference type="ARBA" id="ARBA00022475"/>
    </source>
</evidence>
<dbReference type="SMART" id="SM00382">
    <property type="entry name" value="AAA"/>
    <property type="match status" value="1"/>
</dbReference>
<dbReference type="PROSITE" id="PS00211">
    <property type="entry name" value="ABC_TRANSPORTER_1"/>
    <property type="match status" value="1"/>
</dbReference>
<dbReference type="Proteomes" id="UP000182130">
    <property type="component" value="Unassembled WGS sequence"/>
</dbReference>
<dbReference type="RefSeq" id="WP_074589650.1">
    <property type="nucleotide sequence ID" value="NZ_FNEI01000010.1"/>
</dbReference>
<dbReference type="InterPro" id="IPR027417">
    <property type="entry name" value="P-loop_NTPase"/>
</dbReference>
<dbReference type="InterPro" id="IPR003439">
    <property type="entry name" value="ABC_transporter-like_ATP-bd"/>
</dbReference>
<dbReference type="Pfam" id="PF00005">
    <property type="entry name" value="ABC_tran"/>
    <property type="match status" value="1"/>
</dbReference>
<dbReference type="PROSITE" id="PS50929">
    <property type="entry name" value="ABC_TM1F"/>
    <property type="match status" value="1"/>
</dbReference>
<keyword evidence="3" id="KW-1003">Cell membrane</keyword>
<dbReference type="GO" id="GO:0005886">
    <property type="term" value="C:plasma membrane"/>
    <property type="evidence" value="ECO:0007669"/>
    <property type="project" value="UniProtKB-SubCell"/>
</dbReference>
<dbReference type="CDD" id="cd18548">
    <property type="entry name" value="ABC_6TM_Tm287_like"/>
    <property type="match status" value="1"/>
</dbReference>
<dbReference type="SUPFAM" id="SSF52540">
    <property type="entry name" value="P-loop containing nucleoside triphosphate hydrolases"/>
    <property type="match status" value="1"/>
</dbReference>
<evidence type="ECO:0000256" key="7">
    <source>
        <dbReference type="ARBA" id="ARBA00022989"/>
    </source>
</evidence>
<keyword evidence="4" id="KW-0812">Transmembrane</keyword>
<name>A0A1G8TDP1_9MICC</name>
<keyword evidence="2" id="KW-0813">Transport</keyword>
<evidence type="ECO:0000256" key="1">
    <source>
        <dbReference type="ARBA" id="ARBA00004651"/>
    </source>
</evidence>
<dbReference type="GO" id="GO:0005524">
    <property type="term" value="F:ATP binding"/>
    <property type="evidence" value="ECO:0007669"/>
    <property type="project" value="UniProtKB-KW"/>
</dbReference>
<evidence type="ECO:0000256" key="8">
    <source>
        <dbReference type="ARBA" id="ARBA00023136"/>
    </source>
</evidence>
<dbReference type="InterPro" id="IPR036640">
    <property type="entry name" value="ABC1_TM_sf"/>
</dbReference>
<keyword evidence="7" id="KW-1133">Transmembrane helix</keyword>
<dbReference type="PANTHER" id="PTHR43394">
    <property type="entry name" value="ATP-DEPENDENT PERMEASE MDL1, MITOCHONDRIAL"/>
    <property type="match status" value="1"/>
</dbReference>
<dbReference type="STRING" id="1045773.SAMN05216555_11074"/>
<keyword evidence="5" id="KW-0547">Nucleotide-binding</keyword>
<evidence type="ECO:0000256" key="4">
    <source>
        <dbReference type="ARBA" id="ARBA00022692"/>
    </source>
</evidence>
<dbReference type="InterPro" id="IPR011527">
    <property type="entry name" value="ABC1_TM_dom"/>
</dbReference>
<dbReference type="Pfam" id="PF00664">
    <property type="entry name" value="ABC_membrane"/>
    <property type="match status" value="1"/>
</dbReference>
<dbReference type="OrthoDB" id="9806127at2"/>
<comment type="subcellular location">
    <subcellularLocation>
        <location evidence="1">Cell membrane</location>
        <topology evidence="1">Multi-pass membrane protein</topology>
    </subcellularLocation>
</comment>
<evidence type="ECO:0000256" key="2">
    <source>
        <dbReference type="ARBA" id="ARBA00022448"/>
    </source>
</evidence>
<evidence type="ECO:0000313" key="9">
    <source>
        <dbReference type="EMBL" id="SDJ39553.1"/>
    </source>
</evidence>
<dbReference type="GO" id="GO:0015421">
    <property type="term" value="F:ABC-type oligopeptide transporter activity"/>
    <property type="evidence" value="ECO:0007669"/>
    <property type="project" value="TreeGrafter"/>
</dbReference>